<proteinExistence type="predicted"/>
<reference evidence="1 2" key="1">
    <citation type="submission" date="2019-08" db="EMBL/GenBank/DDBJ databases">
        <title>Draft genome sequencing and comparative genomics of hatchery-associated Vibrios.</title>
        <authorList>
            <person name="Kehlet-Delgado H."/>
            <person name="Mueller R.S."/>
        </authorList>
    </citation>
    <scope>NUCLEOTIDE SEQUENCE [LARGE SCALE GENOMIC DNA]</scope>
    <source>
        <strain evidence="1 2">00-78-3</strain>
    </source>
</reference>
<evidence type="ECO:0000313" key="2">
    <source>
        <dbReference type="Proteomes" id="UP000572072"/>
    </source>
</evidence>
<dbReference type="AlphaFoldDB" id="A0A7Y3Z836"/>
<organism evidence="1 2">
    <name type="scientific">Vibrio rotiferianus</name>
    <dbReference type="NCBI Taxonomy" id="190895"/>
    <lineage>
        <taxon>Bacteria</taxon>
        <taxon>Pseudomonadati</taxon>
        <taxon>Pseudomonadota</taxon>
        <taxon>Gammaproteobacteria</taxon>
        <taxon>Vibrionales</taxon>
        <taxon>Vibrionaceae</taxon>
        <taxon>Vibrio</taxon>
    </lineage>
</organism>
<dbReference type="EMBL" id="VTYN01000006">
    <property type="protein sequence ID" value="NOH47835.1"/>
    <property type="molecule type" value="Genomic_DNA"/>
</dbReference>
<comment type="caution">
    <text evidence="1">The sequence shown here is derived from an EMBL/GenBank/DDBJ whole genome shotgun (WGS) entry which is preliminary data.</text>
</comment>
<protein>
    <submittedName>
        <fullName evidence="1">LafD</fullName>
    </submittedName>
</protein>
<name>A0A7Y3Z836_9VIBR</name>
<evidence type="ECO:0000313" key="1">
    <source>
        <dbReference type="EMBL" id="NOH47835.1"/>
    </source>
</evidence>
<sequence>MVSKHKVPAGYLNQFARKIEASAKASDWEALKAYDAKLRQLLSVNPTLVNDPCLQDELAHLKSTHLKAFVALKNATDQLKAKMEMVDAQQERAMAYELAMSMEIMP</sequence>
<dbReference type="RefSeq" id="WP_171357494.1">
    <property type="nucleotide sequence ID" value="NZ_JBEWWM010000001.1"/>
</dbReference>
<dbReference type="Proteomes" id="UP000572072">
    <property type="component" value="Unassembled WGS sequence"/>
</dbReference>
<gene>
    <name evidence="1" type="ORF">F0262_07180</name>
</gene>
<accession>A0A7Y3Z836</accession>